<organism evidence="9 10">
    <name type="scientific">Methylopila turkensis</name>
    <dbReference type="NCBI Taxonomy" id="1437816"/>
    <lineage>
        <taxon>Bacteria</taxon>
        <taxon>Pseudomonadati</taxon>
        <taxon>Pseudomonadota</taxon>
        <taxon>Alphaproteobacteria</taxon>
        <taxon>Hyphomicrobiales</taxon>
        <taxon>Methylopilaceae</taxon>
        <taxon>Methylopila</taxon>
    </lineage>
</organism>
<reference evidence="9" key="2">
    <citation type="submission" date="2023-01" db="EMBL/GenBank/DDBJ databases">
        <authorList>
            <person name="Sun Q."/>
            <person name="Evtushenko L."/>
        </authorList>
    </citation>
    <scope>NUCLEOTIDE SEQUENCE</scope>
    <source>
        <strain evidence="9">VKM B-2748</strain>
    </source>
</reference>
<dbReference type="RefSeq" id="WP_271201585.1">
    <property type="nucleotide sequence ID" value="NZ_BSFL01000003.1"/>
</dbReference>
<dbReference type="Proteomes" id="UP001143309">
    <property type="component" value="Unassembled WGS sequence"/>
</dbReference>
<gene>
    <name evidence="9" type="ORF">GCM10008174_28600</name>
</gene>
<evidence type="ECO:0000313" key="9">
    <source>
        <dbReference type="EMBL" id="GLK81119.1"/>
    </source>
</evidence>
<dbReference type="SUPFAM" id="SSF82693">
    <property type="entry name" value="Multidrug efflux transporter AcrB pore domain, PN1, PN2, PC1 and PC2 subdomains"/>
    <property type="match status" value="3"/>
</dbReference>
<feature type="transmembrane region" description="Helical" evidence="8">
    <location>
        <begin position="12"/>
        <end position="29"/>
    </location>
</feature>
<dbReference type="PRINTS" id="PR00702">
    <property type="entry name" value="ACRIFLAVINRP"/>
</dbReference>
<dbReference type="SUPFAM" id="SSF82866">
    <property type="entry name" value="Multidrug efflux transporter AcrB transmembrane domain"/>
    <property type="match status" value="2"/>
</dbReference>
<feature type="transmembrane region" description="Helical" evidence="8">
    <location>
        <begin position="906"/>
        <end position="931"/>
    </location>
</feature>
<keyword evidence="3" id="KW-1003">Cell membrane</keyword>
<dbReference type="Gene3D" id="1.20.1640.10">
    <property type="entry name" value="Multidrug efflux transporter AcrB transmembrane domain"/>
    <property type="match status" value="2"/>
</dbReference>
<evidence type="ECO:0000256" key="7">
    <source>
        <dbReference type="ARBA" id="ARBA00023136"/>
    </source>
</evidence>
<dbReference type="InterPro" id="IPR027463">
    <property type="entry name" value="AcrB_DN_DC_subdom"/>
</dbReference>
<dbReference type="EMBL" id="BSFL01000003">
    <property type="protein sequence ID" value="GLK81119.1"/>
    <property type="molecule type" value="Genomic_DNA"/>
</dbReference>
<evidence type="ECO:0000256" key="5">
    <source>
        <dbReference type="ARBA" id="ARBA00022692"/>
    </source>
</evidence>
<keyword evidence="2" id="KW-0813">Transport</keyword>
<feature type="transmembrane region" description="Helical" evidence="8">
    <location>
        <begin position="983"/>
        <end position="1006"/>
    </location>
</feature>
<protein>
    <submittedName>
        <fullName evidence="9">Acriflavin resistance protein</fullName>
    </submittedName>
</protein>
<sequence>MKIAETCVRRPVFATVLSLAIVLIGLVAYQRLAVREYPNVDEPTVSVTTTYPGAAARIIESQVTQVLEDSISGIEGIDVIESQSRQESSRITVRFNLNVNPDVAASDVRDRVARVRSRLPDEIDEPVIAKVEADAQPVMYLAFRSDQMSQLDLTDYVSRYVLDRLKILPGVADIQIFGERRYAMRIYVDRIRLAAYGLTVQDVETALSQQNVEIPSGRIESADREFSVLSRTGLETPQQFEDIVVKVADGALVRMRDVAKVELGAADYRKASRYDSGPAVAIGVIKQATANPLEVSKGVREALPEIQATLPDGVTVLLNYDQAVFIDRSIEAVWHTVVEAIVLVVLVIFFFLRTVRASLIPVVTIPVSLIATFAMMLAFGFTVNTLTLLALVLAIGLVVDDAIVVLENIYRHVEEGMKPVEAAIKGSREIGFAVIAMTVTLAAVYAPVAFSPGRTGRLFTEFALTLAGAVIVSGFVALTLTPMMCSRMLKHQPNPGRVFLAMERWFRATERGYRRLVAATLGFRAPVMILALVVAGGAAFLFTHLTSELSPTEDRGILQIRGQAPEGATIAYGTRYTQQLEDILRGVPEVDGYLTIVGHPLITNVIGRAPLKDWSERDRSQQQIMAELSRKFRDVAGLALFTTNPPALGQRGGSRPVQFVLQTSGPYEELDRIAREFVARISADNPRLLNIESDLELNAPELRVELDRSKIADLGLDVATVGRTLETLLGSRQVTRFERDGEQYDVIVQLADADRATPETLSTIYVRAPNRGGGPGPMVQLSNLVTVKDSVAPRELRRFNQLRSATIEMNLADGYAMGEALAYLEGVAQETLPDTVQTDVNGQSREYLASNQSLGLIFGLAILFIYLVLAAQFESFVDPLIILLTVPLSMTGALAALWLTGGTLNVYSQIGLVTLIGLITKHGILIVEFANQLQEQGRDRASAVIEAAALRLRPILMTTGAMVFGALPLALASGAGAESRQQIGWVIVGGMTFGTLLTLFVVPVVYSLIGQRKAAEPGVAPLAAPAE</sequence>
<dbReference type="Gene3D" id="3.30.70.1440">
    <property type="entry name" value="Multidrug efflux transporter AcrB pore domain"/>
    <property type="match status" value="1"/>
</dbReference>
<name>A0A9W6JRP5_9HYPH</name>
<keyword evidence="10" id="KW-1185">Reference proteome</keyword>
<comment type="caution">
    <text evidence="9">The sequence shown here is derived from an EMBL/GenBank/DDBJ whole genome shotgun (WGS) entry which is preliminary data.</text>
</comment>
<dbReference type="Gene3D" id="3.30.70.1430">
    <property type="entry name" value="Multidrug efflux transporter AcrB pore domain"/>
    <property type="match status" value="2"/>
</dbReference>
<feature type="transmembrane region" description="Helical" evidence="8">
    <location>
        <begin position="854"/>
        <end position="873"/>
    </location>
</feature>
<dbReference type="Gene3D" id="3.30.70.1320">
    <property type="entry name" value="Multidrug efflux transporter AcrB pore domain like"/>
    <property type="match status" value="1"/>
</dbReference>
<evidence type="ECO:0000313" key="10">
    <source>
        <dbReference type="Proteomes" id="UP001143309"/>
    </source>
</evidence>
<feature type="transmembrane region" description="Helical" evidence="8">
    <location>
        <begin position="462"/>
        <end position="481"/>
    </location>
</feature>
<dbReference type="AlphaFoldDB" id="A0A9W6JRP5"/>
<accession>A0A9W6JRP5</accession>
<feature type="transmembrane region" description="Helical" evidence="8">
    <location>
        <begin position="880"/>
        <end position="900"/>
    </location>
</feature>
<dbReference type="FunFam" id="1.20.1640.10:FF:000001">
    <property type="entry name" value="Efflux pump membrane transporter"/>
    <property type="match status" value="1"/>
</dbReference>
<comment type="subcellular location">
    <subcellularLocation>
        <location evidence="1">Cell inner membrane</location>
        <topology evidence="1">Multi-pass membrane protein</topology>
    </subcellularLocation>
</comment>
<dbReference type="InterPro" id="IPR001036">
    <property type="entry name" value="Acrflvin-R"/>
</dbReference>
<evidence type="ECO:0000256" key="2">
    <source>
        <dbReference type="ARBA" id="ARBA00022448"/>
    </source>
</evidence>
<proteinExistence type="predicted"/>
<dbReference type="PANTHER" id="PTHR32063">
    <property type="match status" value="1"/>
</dbReference>
<dbReference type="Gene3D" id="3.30.2090.10">
    <property type="entry name" value="Multidrug efflux transporter AcrB TolC docking domain, DN and DC subdomains"/>
    <property type="match status" value="2"/>
</dbReference>
<dbReference type="PANTHER" id="PTHR32063:SF14">
    <property type="entry name" value="BLL4319 PROTEIN"/>
    <property type="match status" value="1"/>
</dbReference>
<keyword evidence="7 8" id="KW-0472">Membrane</keyword>
<reference evidence="9" key="1">
    <citation type="journal article" date="2014" name="Int. J. Syst. Evol. Microbiol.">
        <title>Complete genome sequence of Corynebacterium casei LMG S-19264T (=DSM 44701T), isolated from a smear-ripened cheese.</title>
        <authorList>
            <consortium name="US DOE Joint Genome Institute (JGI-PGF)"/>
            <person name="Walter F."/>
            <person name="Albersmeier A."/>
            <person name="Kalinowski J."/>
            <person name="Ruckert C."/>
        </authorList>
    </citation>
    <scope>NUCLEOTIDE SEQUENCE</scope>
    <source>
        <strain evidence="9">VKM B-2748</strain>
    </source>
</reference>
<keyword evidence="5 8" id="KW-0812">Transmembrane</keyword>
<keyword evidence="4" id="KW-0997">Cell inner membrane</keyword>
<feature type="transmembrane region" description="Helical" evidence="8">
    <location>
        <begin position="516"/>
        <end position="542"/>
    </location>
</feature>
<evidence type="ECO:0000256" key="3">
    <source>
        <dbReference type="ARBA" id="ARBA00022475"/>
    </source>
</evidence>
<keyword evidence="6 8" id="KW-1133">Transmembrane helix</keyword>
<evidence type="ECO:0000256" key="8">
    <source>
        <dbReference type="SAM" id="Phobius"/>
    </source>
</evidence>
<feature type="transmembrane region" description="Helical" evidence="8">
    <location>
        <begin position="952"/>
        <end position="971"/>
    </location>
</feature>
<feature type="transmembrane region" description="Helical" evidence="8">
    <location>
        <begin position="430"/>
        <end position="450"/>
    </location>
</feature>
<dbReference type="Pfam" id="PF00873">
    <property type="entry name" value="ACR_tran"/>
    <property type="match status" value="1"/>
</dbReference>
<dbReference type="SUPFAM" id="SSF82714">
    <property type="entry name" value="Multidrug efflux transporter AcrB TolC docking domain, DN and DC subdomains"/>
    <property type="match status" value="2"/>
</dbReference>
<dbReference type="GO" id="GO:0005886">
    <property type="term" value="C:plasma membrane"/>
    <property type="evidence" value="ECO:0007669"/>
    <property type="project" value="UniProtKB-SubCell"/>
</dbReference>
<feature type="transmembrane region" description="Helical" evidence="8">
    <location>
        <begin position="388"/>
        <end position="410"/>
    </location>
</feature>
<evidence type="ECO:0000256" key="6">
    <source>
        <dbReference type="ARBA" id="ARBA00022989"/>
    </source>
</evidence>
<evidence type="ECO:0000256" key="4">
    <source>
        <dbReference type="ARBA" id="ARBA00022519"/>
    </source>
</evidence>
<feature type="transmembrane region" description="Helical" evidence="8">
    <location>
        <begin position="359"/>
        <end position="382"/>
    </location>
</feature>
<evidence type="ECO:0000256" key="1">
    <source>
        <dbReference type="ARBA" id="ARBA00004429"/>
    </source>
</evidence>
<dbReference type="GO" id="GO:0042910">
    <property type="term" value="F:xenobiotic transmembrane transporter activity"/>
    <property type="evidence" value="ECO:0007669"/>
    <property type="project" value="TreeGrafter"/>
</dbReference>
<feature type="transmembrane region" description="Helical" evidence="8">
    <location>
        <begin position="332"/>
        <end position="352"/>
    </location>
</feature>